<sequence>MFHVRRTRISADIELKLLLLSKLLQLASIGISHQRTARASPKTRNQIDRHKSLVFKTLENAK</sequence>
<dbReference type="STRING" id="28128.HMPREF3226_00109"/>
<dbReference type="PATRIC" id="fig|28128.5.peg.108"/>
<keyword evidence="2" id="KW-1185">Reference proteome</keyword>
<dbReference type="EMBL" id="LRQG01000002">
    <property type="protein sequence ID" value="KXA45142.1"/>
    <property type="molecule type" value="Genomic_DNA"/>
</dbReference>
<organism evidence="1 2">
    <name type="scientific">Prevotella corporis</name>
    <dbReference type="NCBI Taxonomy" id="28128"/>
    <lineage>
        <taxon>Bacteria</taxon>
        <taxon>Pseudomonadati</taxon>
        <taxon>Bacteroidota</taxon>
        <taxon>Bacteroidia</taxon>
        <taxon>Bacteroidales</taxon>
        <taxon>Prevotellaceae</taxon>
        <taxon>Prevotella</taxon>
    </lineage>
</organism>
<evidence type="ECO:0000313" key="1">
    <source>
        <dbReference type="EMBL" id="KXA45142.1"/>
    </source>
</evidence>
<evidence type="ECO:0000313" key="2">
    <source>
        <dbReference type="Proteomes" id="UP000070533"/>
    </source>
</evidence>
<dbReference type="Proteomes" id="UP000070533">
    <property type="component" value="Unassembled WGS sequence"/>
</dbReference>
<gene>
    <name evidence="1" type="ORF">HMPREF3226_00109</name>
</gene>
<comment type="caution">
    <text evidence="1">The sequence shown here is derived from an EMBL/GenBank/DDBJ whole genome shotgun (WGS) entry which is preliminary data.</text>
</comment>
<dbReference type="AlphaFoldDB" id="A0A133QQH0"/>
<protein>
    <submittedName>
        <fullName evidence="1">Uncharacterized protein</fullName>
    </submittedName>
</protein>
<proteinExistence type="predicted"/>
<reference evidence="2" key="1">
    <citation type="submission" date="2016-01" db="EMBL/GenBank/DDBJ databases">
        <authorList>
            <person name="Mitreva M."/>
            <person name="Pepin K.H."/>
            <person name="Mihindukulasuriya K.A."/>
            <person name="Fulton R."/>
            <person name="Fronick C."/>
            <person name="O'Laughlin M."/>
            <person name="Miner T."/>
            <person name="Herter B."/>
            <person name="Rosa B.A."/>
            <person name="Cordes M."/>
            <person name="Tomlinson C."/>
            <person name="Wollam A."/>
            <person name="Palsikar V.B."/>
            <person name="Mardis E.R."/>
            <person name="Wilson R.K."/>
        </authorList>
    </citation>
    <scope>NUCLEOTIDE SEQUENCE [LARGE SCALE GENOMIC DNA]</scope>
    <source>
        <strain evidence="2">MJR7716</strain>
    </source>
</reference>
<name>A0A133QQH0_9BACT</name>
<accession>A0A133QQH0</accession>